<accession>A0A2G9TKK3</accession>
<proteinExistence type="predicted"/>
<dbReference type="EMBL" id="KZ360878">
    <property type="protein sequence ID" value="PIO58523.1"/>
    <property type="molecule type" value="Genomic_DNA"/>
</dbReference>
<reference evidence="1 2" key="1">
    <citation type="submission" date="2015-09" db="EMBL/GenBank/DDBJ databases">
        <title>Draft genome of the parasitic nematode Teladorsagia circumcincta isolate WARC Sus (inbred).</title>
        <authorList>
            <person name="Mitreva M."/>
        </authorList>
    </citation>
    <scope>NUCLEOTIDE SEQUENCE [LARGE SCALE GENOMIC DNA]</scope>
    <source>
        <strain evidence="1 2">S</strain>
    </source>
</reference>
<organism evidence="1 2">
    <name type="scientific">Teladorsagia circumcincta</name>
    <name type="common">Brown stomach worm</name>
    <name type="synonym">Ostertagia circumcincta</name>
    <dbReference type="NCBI Taxonomy" id="45464"/>
    <lineage>
        <taxon>Eukaryota</taxon>
        <taxon>Metazoa</taxon>
        <taxon>Ecdysozoa</taxon>
        <taxon>Nematoda</taxon>
        <taxon>Chromadorea</taxon>
        <taxon>Rhabditida</taxon>
        <taxon>Rhabditina</taxon>
        <taxon>Rhabditomorpha</taxon>
        <taxon>Strongyloidea</taxon>
        <taxon>Trichostrongylidae</taxon>
        <taxon>Teladorsagia</taxon>
    </lineage>
</organism>
<protein>
    <submittedName>
        <fullName evidence="1">Uncharacterized protein</fullName>
    </submittedName>
</protein>
<dbReference type="Proteomes" id="UP000230423">
    <property type="component" value="Unassembled WGS sequence"/>
</dbReference>
<name>A0A2G9TKK3_TELCI</name>
<keyword evidence="2" id="KW-1185">Reference proteome</keyword>
<gene>
    <name evidence="1" type="ORF">TELCIR_20039</name>
</gene>
<sequence length="37" mass="4288">MLRWTAGVTRLDHVRNDTMRNGSVWLPSIRCAKLAFD</sequence>
<dbReference type="AlphaFoldDB" id="A0A2G9TKK3"/>
<evidence type="ECO:0000313" key="2">
    <source>
        <dbReference type="Proteomes" id="UP000230423"/>
    </source>
</evidence>
<feature type="non-terminal residue" evidence="1">
    <location>
        <position position="37"/>
    </location>
</feature>
<evidence type="ECO:0000313" key="1">
    <source>
        <dbReference type="EMBL" id="PIO58523.1"/>
    </source>
</evidence>